<dbReference type="NCBIfam" id="TIGR00026">
    <property type="entry name" value="hi_GC_TIGR00026"/>
    <property type="match status" value="1"/>
</dbReference>
<protein>
    <submittedName>
        <fullName evidence="3">Nitroreductase</fullName>
    </submittedName>
</protein>
<dbReference type="EMBL" id="NGFN01000413">
    <property type="protein sequence ID" value="OUC92301.1"/>
    <property type="molecule type" value="Genomic_DNA"/>
</dbReference>
<dbReference type="AlphaFoldDB" id="A0A243RC92"/>
<name>A0A243RC92_9ACTN</name>
<dbReference type="GO" id="GO:0005886">
    <property type="term" value="C:plasma membrane"/>
    <property type="evidence" value="ECO:0007669"/>
    <property type="project" value="TreeGrafter"/>
</dbReference>
<evidence type="ECO:0000313" key="3">
    <source>
        <dbReference type="EMBL" id="OUC92301.1"/>
    </source>
</evidence>
<evidence type="ECO:0000256" key="2">
    <source>
        <dbReference type="ARBA" id="ARBA00049106"/>
    </source>
</evidence>
<evidence type="ECO:0000313" key="4">
    <source>
        <dbReference type="Proteomes" id="UP000195105"/>
    </source>
</evidence>
<comment type="similarity">
    <text evidence="1">Belongs to the F420H(2)-dependent quinone reductase family.</text>
</comment>
<dbReference type="RefSeq" id="WP_086605337.1">
    <property type="nucleotide sequence ID" value="NZ_NGFN01000413.1"/>
</dbReference>
<proteinExistence type="inferred from homology"/>
<accession>A0A243RC92</accession>
<keyword evidence="4" id="KW-1185">Reference proteome</keyword>
<dbReference type="Gene3D" id="2.30.110.10">
    <property type="entry name" value="Electron Transport, Fmn-binding Protein, Chain A"/>
    <property type="match status" value="1"/>
</dbReference>
<dbReference type="InterPro" id="IPR012349">
    <property type="entry name" value="Split_barrel_FMN-bd"/>
</dbReference>
<reference evidence="3 4" key="1">
    <citation type="submission" date="2017-05" db="EMBL/GenBank/DDBJ databases">
        <title>Biotechnological potential of actinobacteria isolated from South African environments.</title>
        <authorList>
            <person name="Le Roes-Hill M."/>
            <person name="Prins A."/>
            <person name="Durrell K.A."/>
        </authorList>
    </citation>
    <scope>NUCLEOTIDE SEQUENCE [LARGE SCALE GENOMIC DNA]</scope>
    <source>
        <strain evidence="3 4">HMC13</strain>
    </source>
</reference>
<dbReference type="PANTHER" id="PTHR39428:SF3">
    <property type="entry name" value="DEAZAFLAVIN-DEPENDENT NITROREDUCTASE"/>
    <property type="match status" value="1"/>
</dbReference>
<comment type="caution">
    <text evidence="3">The sequence shown here is derived from an EMBL/GenBank/DDBJ whole genome shotgun (WGS) entry which is preliminary data.</text>
</comment>
<dbReference type="GO" id="GO:0016491">
    <property type="term" value="F:oxidoreductase activity"/>
    <property type="evidence" value="ECO:0007669"/>
    <property type="project" value="InterPro"/>
</dbReference>
<evidence type="ECO:0000256" key="1">
    <source>
        <dbReference type="ARBA" id="ARBA00008710"/>
    </source>
</evidence>
<dbReference type="InterPro" id="IPR004378">
    <property type="entry name" value="F420H2_quin_Rdtase"/>
</dbReference>
<dbReference type="Proteomes" id="UP000195105">
    <property type="component" value="Unassembled WGS sequence"/>
</dbReference>
<gene>
    <name evidence="3" type="ORF">CA983_38280</name>
</gene>
<dbReference type="Pfam" id="PF04075">
    <property type="entry name" value="F420H2_quin_red"/>
    <property type="match status" value="1"/>
</dbReference>
<sequence length="149" mass="16671">MPLEGEYEPSPTQWVRKQVELYESSGGTEGSTLQGTKMPVVILTSRGVRSGKLRKTPVMRVEHEGRYAAVASLGGAPKHPVWYFNIKADRHVELQDGPVKQDMIAREVTGQEKAQWWERAVAAYPAYADYQKKTDREIPVFVLEPADGG</sequence>
<dbReference type="PANTHER" id="PTHR39428">
    <property type="entry name" value="F420H(2)-DEPENDENT QUINONE REDUCTASE RV1261C"/>
    <property type="match status" value="1"/>
</dbReference>
<organism evidence="3 4">
    <name type="scientific">Streptomyces swartbergensis</name>
    <dbReference type="NCBI Taxonomy" id="487165"/>
    <lineage>
        <taxon>Bacteria</taxon>
        <taxon>Bacillati</taxon>
        <taxon>Actinomycetota</taxon>
        <taxon>Actinomycetes</taxon>
        <taxon>Kitasatosporales</taxon>
        <taxon>Streptomycetaceae</taxon>
        <taxon>Streptomyces</taxon>
    </lineage>
</organism>
<comment type="catalytic activity">
    <reaction evidence="2">
        <text>oxidized coenzyme F420-(gamma-L-Glu)(n) + a quinol + H(+) = reduced coenzyme F420-(gamma-L-Glu)(n) + a quinone</text>
        <dbReference type="Rhea" id="RHEA:39663"/>
        <dbReference type="Rhea" id="RHEA-COMP:12939"/>
        <dbReference type="Rhea" id="RHEA-COMP:14378"/>
        <dbReference type="ChEBI" id="CHEBI:15378"/>
        <dbReference type="ChEBI" id="CHEBI:24646"/>
        <dbReference type="ChEBI" id="CHEBI:132124"/>
        <dbReference type="ChEBI" id="CHEBI:133980"/>
        <dbReference type="ChEBI" id="CHEBI:139511"/>
    </reaction>
</comment>
<dbReference type="GO" id="GO:0070967">
    <property type="term" value="F:coenzyme F420 binding"/>
    <property type="evidence" value="ECO:0007669"/>
    <property type="project" value="TreeGrafter"/>
</dbReference>